<dbReference type="InterPro" id="IPR050471">
    <property type="entry name" value="AB_hydrolase"/>
</dbReference>
<sequence length="281" mass="30704">MPYVELDGARVYYETHGAGAPLVLIPGFGAGAWIWFKQVPALERACRVILFDPRGVGRSVARDEPFSTKLLADDVAALLDHLGIERADVAGASFGGFVALEFALEHPDRLKKLILCCTSAGGAMHVAPDAEVLVRLASTQGLNTEERMRENLLLAFSPEYVARERDEVERVIALRAACPVPEFVYRRQLQAALAFDAGARLGAISSPTLVITGDADRIVPAENSRRLAAAIPRSRLQVIAGGSHSFFIEQAEEFNRAVLDFLFEDQRDCDEDVRRQGAKGE</sequence>
<protein>
    <submittedName>
        <fullName evidence="2">Predicted hydrolase or acyltransferase of alpha/beta superfamily</fullName>
    </submittedName>
</protein>
<evidence type="ECO:0000259" key="1">
    <source>
        <dbReference type="Pfam" id="PF12697"/>
    </source>
</evidence>
<organism evidence="2 3">
    <name type="scientific">Pyrinomonas methylaliphatogenes</name>
    <dbReference type="NCBI Taxonomy" id="454194"/>
    <lineage>
        <taxon>Bacteria</taxon>
        <taxon>Pseudomonadati</taxon>
        <taxon>Acidobacteriota</taxon>
        <taxon>Blastocatellia</taxon>
        <taxon>Blastocatellales</taxon>
        <taxon>Pyrinomonadaceae</taxon>
        <taxon>Pyrinomonas</taxon>
    </lineage>
</organism>
<dbReference type="Gene3D" id="3.40.50.1820">
    <property type="entry name" value="alpha/beta hydrolase"/>
    <property type="match status" value="1"/>
</dbReference>
<dbReference type="RefSeq" id="WP_041974646.1">
    <property type="nucleotide sequence ID" value="NZ_CBXV010000003.1"/>
</dbReference>
<keyword evidence="2" id="KW-0012">Acyltransferase</keyword>
<dbReference type="SUPFAM" id="SSF53474">
    <property type="entry name" value="alpha/beta-Hydrolases"/>
    <property type="match status" value="1"/>
</dbReference>
<feature type="domain" description="AB hydrolase-1" evidence="1">
    <location>
        <begin position="22"/>
        <end position="257"/>
    </location>
</feature>
<dbReference type="Proteomes" id="UP000031518">
    <property type="component" value="Unassembled WGS sequence"/>
</dbReference>
<gene>
    <name evidence="2" type="ORF">PYK22_00760</name>
</gene>
<proteinExistence type="predicted"/>
<dbReference type="PANTHER" id="PTHR43433">
    <property type="entry name" value="HYDROLASE, ALPHA/BETA FOLD FAMILY PROTEIN"/>
    <property type="match status" value="1"/>
</dbReference>
<dbReference type="PRINTS" id="PR00111">
    <property type="entry name" value="ABHYDROLASE"/>
</dbReference>
<evidence type="ECO:0000313" key="3">
    <source>
        <dbReference type="Proteomes" id="UP000031518"/>
    </source>
</evidence>
<dbReference type="GO" id="GO:0016746">
    <property type="term" value="F:acyltransferase activity"/>
    <property type="evidence" value="ECO:0007669"/>
    <property type="project" value="UniProtKB-KW"/>
</dbReference>
<dbReference type="EMBL" id="CBXV010000003">
    <property type="protein sequence ID" value="CDM64765.1"/>
    <property type="molecule type" value="Genomic_DNA"/>
</dbReference>
<dbReference type="Pfam" id="PF12697">
    <property type="entry name" value="Abhydrolase_6"/>
    <property type="match status" value="1"/>
</dbReference>
<reference evidence="2 3" key="2">
    <citation type="submission" date="2015-01" db="EMBL/GenBank/DDBJ databases">
        <title>Complete genome sequence of Pyrinomonas methylaliphatogenes type strain K22T.</title>
        <authorList>
            <person name="Lee K.C.Y."/>
            <person name="Power J.F."/>
            <person name="Dunfield P.F."/>
            <person name="Morgan X.C."/>
            <person name="Huttenhower C."/>
            <person name="Stott M.B."/>
        </authorList>
    </citation>
    <scope>NUCLEOTIDE SEQUENCE [LARGE SCALE GENOMIC DNA]</scope>
    <source>
        <strain evidence="2 3">K22</strain>
    </source>
</reference>
<evidence type="ECO:0000313" key="2">
    <source>
        <dbReference type="EMBL" id="CDM64765.1"/>
    </source>
</evidence>
<reference evidence="2 3" key="1">
    <citation type="submission" date="2013-12" db="EMBL/GenBank/DDBJ databases">
        <authorList>
            <person name="Stott M."/>
        </authorList>
    </citation>
    <scope>NUCLEOTIDE SEQUENCE [LARGE SCALE GENOMIC DNA]</scope>
    <source>
        <strain evidence="2 3">K22</strain>
    </source>
</reference>
<keyword evidence="3" id="KW-1185">Reference proteome</keyword>
<dbReference type="InterPro" id="IPR000073">
    <property type="entry name" value="AB_hydrolase_1"/>
</dbReference>
<keyword evidence="2" id="KW-0378">Hydrolase</keyword>
<accession>A0A0B6WX76</accession>
<dbReference type="PANTHER" id="PTHR43433:SF5">
    <property type="entry name" value="AB HYDROLASE-1 DOMAIN-CONTAINING PROTEIN"/>
    <property type="match status" value="1"/>
</dbReference>
<dbReference type="InterPro" id="IPR029058">
    <property type="entry name" value="AB_hydrolase_fold"/>
</dbReference>
<keyword evidence="2" id="KW-0808">Transferase</keyword>
<dbReference type="AlphaFoldDB" id="A0A0B6WX76"/>
<name>A0A0B6WX76_9BACT</name>
<dbReference type="GO" id="GO:0016787">
    <property type="term" value="F:hydrolase activity"/>
    <property type="evidence" value="ECO:0007669"/>
    <property type="project" value="UniProtKB-KW"/>
</dbReference>
<dbReference type="STRING" id="454194.PYK22_00760"/>
<dbReference type="OrthoDB" id="9773293at2"/>